<protein>
    <recommendedName>
        <fullName evidence="3">DUF2975 domain-containing protein</fullName>
    </recommendedName>
</protein>
<proteinExistence type="predicted"/>
<name>A0A381XQH3_9ZZZZ</name>
<feature type="transmembrane region" description="Helical" evidence="1">
    <location>
        <begin position="183"/>
        <end position="200"/>
    </location>
</feature>
<dbReference type="EMBL" id="UINC01016022">
    <property type="protein sequence ID" value="SVA67036.1"/>
    <property type="molecule type" value="Genomic_DNA"/>
</dbReference>
<feature type="non-terminal residue" evidence="2">
    <location>
        <position position="1"/>
    </location>
</feature>
<sequence>LMPGKSQQTFIKITDWVLTGFTLLLAGYISYRFIMLLAGPIFGITDSTTKLFYPVQFQVEEEGIAAISGQDLPVELKRAKAFALIEAPTPTGLLIPVKLMRFGMFGVMIWVLFLLRQIVRSVGKGHPFDPENGKRLRWIGVSILAVTLFDFFHDILLNLFITPRLTFDSIIPESSISFNVDDILSAMVIIVIGEAFRIGAEMKKEQDLMI</sequence>
<organism evidence="2">
    <name type="scientific">marine metagenome</name>
    <dbReference type="NCBI Taxonomy" id="408172"/>
    <lineage>
        <taxon>unclassified sequences</taxon>
        <taxon>metagenomes</taxon>
        <taxon>ecological metagenomes</taxon>
    </lineage>
</organism>
<accession>A0A381XQH3</accession>
<feature type="transmembrane region" description="Helical" evidence="1">
    <location>
        <begin position="21"/>
        <end position="44"/>
    </location>
</feature>
<dbReference type="InterPro" id="IPR021354">
    <property type="entry name" value="DUF2975"/>
</dbReference>
<feature type="transmembrane region" description="Helical" evidence="1">
    <location>
        <begin position="136"/>
        <end position="163"/>
    </location>
</feature>
<dbReference type="Pfam" id="PF11188">
    <property type="entry name" value="DUF2975"/>
    <property type="match status" value="1"/>
</dbReference>
<evidence type="ECO:0008006" key="3">
    <source>
        <dbReference type="Google" id="ProtNLM"/>
    </source>
</evidence>
<evidence type="ECO:0000313" key="2">
    <source>
        <dbReference type="EMBL" id="SVA67036.1"/>
    </source>
</evidence>
<evidence type="ECO:0000256" key="1">
    <source>
        <dbReference type="SAM" id="Phobius"/>
    </source>
</evidence>
<reference evidence="2" key="1">
    <citation type="submission" date="2018-05" db="EMBL/GenBank/DDBJ databases">
        <authorList>
            <person name="Lanie J.A."/>
            <person name="Ng W.-L."/>
            <person name="Kazmierczak K.M."/>
            <person name="Andrzejewski T.M."/>
            <person name="Davidsen T.M."/>
            <person name="Wayne K.J."/>
            <person name="Tettelin H."/>
            <person name="Glass J.I."/>
            <person name="Rusch D."/>
            <person name="Podicherti R."/>
            <person name="Tsui H.-C.T."/>
            <person name="Winkler M.E."/>
        </authorList>
    </citation>
    <scope>NUCLEOTIDE SEQUENCE</scope>
</reference>
<gene>
    <name evidence="2" type="ORF">METZ01_LOCUS119890</name>
</gene>
<keyword evidence="1" id="KW-1133">Transmembrane helix</keyword>
<keyword evidence="1" id="KW-0472">Membrane</keyword>
<keyword evidence="1" id="KW-0812">Transmembrane</keyword>
<feature type="transmembrane region" description="Helical" evidence="1">
    <location>
        <begin position="99"/>
        <end position="115"/>
    </location>
</feature>
<dbReference type="AlphaFoldDB" id="A0A381XQH3"/>